<reference evidence="1 2" key="1">
    <citation type="journal article" date="2017" name="BMC Genomics">
        <title>Comparative genomic and phylogenomic analyses of the Bifidobacteriaceae family.</title>
        <authorList>
            <person name="Lugli G.A."/>
            <person name="Milani C."/>
            <person name="Turroni F."/>
            <person name="Duranti S."/>
            <person name="Mancabelli L."/>
            <person name="Mangifesta M."/>
            <person name="Ferrario C."/>
            <person name="Modesto M."/>
            <person name="Mattarelli P."/>
            <person name="Jiri K."/>
            <person name="van Sinderen D."/>
            <person name="Ventura M."/>
        </authorList>
    </citation>
    <scope>NUCLEOTIDE SEQUENCE [LARGE SCALE GENOMIC DNA]</scope>
    <source>
        <strain evidence="1 2">DSM 100201</strain>
    </source>
</reference>
<organism evidence="1 2">
    <name type="scientific">Bifidobacterium tissieri</name>
    <dbReference type="NCBI Taxonomy" id="1630162"/>
    <lineage>
        <taxon>Bacteria</taxon>
        <taxon>Bacillati</taxon>
        <taxon>Actinomycetota</taxon>
        <taxon>Actinomycetes</taxon>
        <taxon>Bifidobacteriales</taxon>
        <taxon>Bifidobacteriaceae</taxon>
        <taxon>Bifidobacterium</taxon>
    </lineage>
</organism>
<dbReference type="RefSeq" id="WP_094661652.1">
    <property type="nucleotide sequence ID" value="NZ_MWWV01000001.1"/>
</dbReference>
<keyword evidence="2" id="KW-1185">Reference proteome</keyword>
<comment type="caution">
    <text evidence="1">The sequence shown here is derived from an EMBL/GenBank/DDBJ whole genome shotgun (WGS) entry which is preliminary data.</text>
</comment>
<evidence type="ECO:0000313" key="1">
    <source>
        <dbReference type="EMBL" id="OZG59308.1"/>
    </source>
</evidence>
<sequence length="197" mass="20905">MLGSCLLSVARDLSVLETPSDGSRFLSDRCLGFDDRVLAYERVHGRVSSLRALVDAGRALGARHCSWLEVPVVRADGGTGLDALKADLLGFFAARAGLGSCRVEFGAESLRLDAGSRPATDRLFVAWMGAESWRAAMWGLTCLNAGLPLTVSNRDDFYAGVAHHLLDPEAVAVDVSPAFVLGMRLGAESGDRLLGGE</sequence>
<protein>
    <submittedName>
        <fullName evidence="1">Uncharacterized protein</fullName>
    </submittedName>
</protein>
<dbReference type="EMBL" id="MWWV01000001">
    <property type="protein sequence ID" value="OZG59308.1"/>
    <property type="molecule type" value="Genomic_DNA"/>
</dbReference>
<name>A0A261FJQ2_9BIFI</name>
<dbReference type="Proteomes" id="UP000216444">
    <property type="component" value="Unassembled WGS sequence"/>
</dbReference>
<proteinExistence type="predicted"/>
<evidence type="ECO:0000313" key="2">
    <source>
        <dbReference type="Proteomes" id="UP000216444"/>
    </source>
</evidence>
<dbReference type="AlphaFoldDB" id="A0A261FJQ2"/>
<gene>
    <name evidence="1" type="ORF">BTIS_0039</name>
</gene>
<accession>A0A261FJQ2</accession>